<gene>
    <name evidence="3" type="ORF">GSONMT00023782001</name>
</gene>
<dbReference type="Proteomes" id="UP000193380">
    <property type="component" value="Unassembled WGS sequence"/>
</dbReference>
<dbReference type="InterPro" id="IPR021346">
    <property type="entry name" value="Tma16"/>
</dbReference>
<reference evidence="3" key="2">
    <citation type="submission" date="2014-03" db="EMBL/GenBank/DDBJ databases">
        <authorList>
            <person name="Genoscope - CEA"/>
        </authorList>
    </citation>
    <scope>NUCLEOTIDE SEQUENCE</scope>
</reference>
<evidence type="ECO:0000313" key="4">
    <source>
        <dbReference type="Proteomes" id="UP000193380"/>
    </source>
</evidence>
<accession>A0A060YE67</accession>
<organism evidence="3 4">
    <name type="scientific">Oncorhynchus mykiss</name>
    <name type="common">Rainbow trout</name>
    <name type="synonym">Salmo gairdneri</name>
    <dbReference type="NCBI Taxonomy" id="8022"/>
    <lineage>
        <taxon>Eukaryota</taxon>
        <taxon>Metazoa</taxon>
        <taxon>Chordata</taxon>
        <taxon>Craniata</taxon>
        <taxon>Vertebrata</taxon>
        <taxon>Euteleostomi</taxon>
        <taxon>Actinopterygii</taxon>
        <taxon>Neopterygii</taxon>
        <taxon>Teleostei</taxon>
        <taxon>Protacanthopterygii</taxon>
        <taxon>Salmoniformes</taxon>
        <taxon>Salmonidae</taxon>
        <taxon>Salmoninae</taxon>
        <taxon>Oncorhynchus</taxon>
    </lineage>
</organism>
<dbReference type="PaxDb" id="8022-A0A060YE67"/>
<keyword evidence="2" id="KW-0472">Membrane</keyword>
<dbReference type="EMBL" id="FR909839">
    <property type="protein sequence ID" value="CDQ89797.1"/>
    <property type="molecule type" value="Genomic_DNA"/>
</dbReference>
<dbReference type="Pfam" id="PF11176">
    <property type="entry name" value="Tma16"/>
    <property type="match status" value="1"/>
</dbReference>
<keyword evidence="2" id="KW-0812">Transmembrane</keyword>
<keyword evidence="2" id="KW-1133">Transmembrane helix</keyword>
<dbReference type="AlphaFoldDB" id="A0A060YE67"/>
<proteinExistence type="predicted"/>
<evidence type="ECO:0000256" key="1">
    <source>
        <dbReference type="SAM" id="MobiDB-lite"/>
    </source>
</evidence>
<name>A0A060YE67_ONCMY</name>
<protein>
    <submittedName>
        <fullName evidence="3">Uncharacterized protein</fullName>
    </submittedName>
</protein>
<feature type="transmembrane region" description="Helical" evidence="2">
    <location>
        <begin position="66"/>
        <end position="90"/>
    </location>
</feature>
<reference evidence="3" key="1">
    <citation type="journal article" date="2014" name="Nat. Commun.">
        <title>The rainbow trout genome provides novel insights into evolution after whole-genome duplication in vertebrates.</title>
        <authorList>
            <person name="Berthelot C."/>
            <person name="Brunet F."/>
            <person name="Chalopin D."/>
            <person name="Juanchich A."/>
            <person name="Bernard M."/>
            <person name="Noel B."/>
            <person name="Bento P."/>
            <person name="Da Silva C."/>
            <person name="Labadie K."/>
            <person name="Alberti A."/>
            <person name="Aury J.M."/>
            <person name="Louis A."/>
            <person name="Dehais P."/>
            <person name="Bardou P."/>
            <person name="Montfort J."/>
            <person name="Klopp C."/>
            <person name="Cabau C."/>
            <person name="Gaspin C."/>
            <person name="Thorgaard G.H."/>
            <person name="Boussaha M."/>
            <person name="Quillet E."/>
            <person name="Guyomard R."/>
            <person name="Galiana D."/>
            <person name="Bobe J."/>
            <person name="Volff J.N."/>
            <person name="Genet C."/>
            <person name="Wincker P."/>
            <person name="Jaillon O."/>
            <person name="Roest Crollius H."/>
            <person name="Guiguen Y."/>
        </authorList>
    </citation>
    <scope>NUCLEOTIDE SEQUENCE [LARGE SCALE GENOMIC DNA]</scope>
</reference>
<feature type="compositionally biased region" description="Polar residues" evidence="1">
    <location>
        <begin position="1"/>
        <end position="12"/>
    </location>
</feature>
<evidence type="ECO:0000313" key="3">
    <source>
        <dbReference type="EMBL" id="CDQ89797.1"/>
    </source>
</evidence>
<dbReference type="STRING" id="8022.A0A060YE67"/>
<evidence type="ECO:0000256" key="2">
    <source>
        <dbReference type="SAM" id="Phobius"/>
    </source>
</evidence>
<sequence length="100" mass="11180">MNTPLVASQTTPKAGKGKPTQKEKVCHPYSRKAAYLASQEIRLGKKERQKSEKATRLNSIGESDSLLLLLLCYFTIVTVRLLLNICCLSLSPREYPKARS</sequence>
<feature type="region of interest" description="Disordered" evidence="1">
    <location>
        <begin position="1"/>
        <end position="23"/>
    </location>
</feature>